<dbReference type="SUPFAM" id="SSF56563">
    <property type="entry name" value="Major capsid protein gp5"/>
    <property type="match status" value="1"/>
</dbReference>
<dbReference type="InterPro" id="IPR048813">
    <property type="entry name" value="GP7-like"/>
</dbReference>
<dbReference type="EMBL" id="CP046322">
    <property type="protein sequence ID" value="QGS35303.1"/>
    <property type="molecule type" value="Genomic_DNA"/>
</dbReference>
<proteinExistence type="predicted"/>
<protein>
    <submittedName>
        <fullName evidence="1">Phage capsid protein</fullName>
    </submittedName>
</protein>
<gene>
    <name evidence="1" type="ORF">FOB82_10535</name>
</gene>
<dbReference type="Proteomes" id="UP000426857">
    <property type="component" value="Chromosome"/>
</dbReference>
<evidence type="ECO:0000313" key="2">
    <source>
        <dbReference type="Proteomes" id="UP000426857"/>
    </source>
</evidence>
<dbReference type="KEGG" id="cxe:FOB82_10535"/>
<accession>A0A6B8TVZ9</accession>
<sequence>MAITLAQAKLNTQDDYDTTVIDEFRKDSPLLDALPFHQAVNPAGGGATLDFSYRRLVTQATAETRAIGEEYSKQNVTTEKISGTLAEIGGAYEIDRRIAHLGAAATDEIALQTAQKIKAARARFNDEVINGDVGVDANGFDGLDKALTGSSTELTGGKDWTAFTDAASYLSVLDDLDELQSELDGPGTMIIANKAVLAKLRAAARRANMYTKSPVDGLTTPAGAPLTREMVGDLVLVEAGTKAGSNDPVIPVDGSAGTTDIYIVRLGLDGFHGVTTAGGNIIRTKLPDFAGAGAVKTGEVYLENVGVALKATKAAAVLRGVKVR</sequence>
<dbReference type="RefSeq" id="WP_155870221.1">
    <property type="nucleotide sequence ID" value="NZ_CP046322.1"/>
</dbReference>
<dbReference type="NCBIfam" id="NF045672">
    <property type="entry name" value="MCP_gp7_epsi_15"/>
    <property type="match status" value="1"/>
</dbReference>
<name>A0A6B8TVZ9_9CORY</name>
<dbReference type="AlphaFoldDB" id="A0A6B8TVZ9"/>
<organism evidence="1 2">
    <name type="scientific">Corynebacterium xerosis</name>
    <dbReference type="NCBI Taxonomy" id="1725"/>
    <lineage>
        <taxon>Bacteria</taxon>
        <taxon>Bacillati</taxon>
        <taxon>Actinomycetota</taxon>
        <taxon>Actinomycetes</taxon>
        <taxon>Mycobacteriales</taxon>
        <taxon>Corynebacteriaceae</taxon>
        <taxon>Corynebacterium</taxon>
    </lineage>
</organism>
<reference evidence="1 2" key="1">
    <citation type="submission" date="2019-11" db="EMBL/GenBank/DDBJ databases">
        <title>FDA dAtabase for Regulatory Grade micrObial Sequences (FDA-ARGOS): Supporting development and validation of Infectious Disease Dx tests.</title>
        <authorList>
            <person name="Kerrigan L."/>
            <person name="Long C."/>
            <person name="Tallon L."/>
            <person name="Sadzewicz L."/>
            <person name="Vavikolanu K."/>
            <person name="Mehta A."/>
            <person name="Aluvathingal J."/>
            <person name="Nadendla S."/>
            <person name="Yan Y."/>
            <person name="Sichtig H."/>
        </authorList>
    </citation>
    <scope>NUCLEOTIDE SEQUENCE [LARGE SCALE GENOMIC DNA]</scope>
    <source>
        <strain evidence="1 2">FDAARGOS_674</strain>
    </source>
</reference>
<evidence type="ECO:0000313" key="1">
    <source>
        <dbReference type="EMBL" id="QGS35303.1"/>
    </source>
</evidence>